<evidence type="ECO:0000256" key="2">
    <source>
        <dbReference type="ARBA" id="ARBA00022448"/>
    </source>
</evidence>
<dbReference type="InterPro" id="IPR044203">
    <property type="entry name" value="GlbO/GLB3-like"/>
</dbReference>
<evidence type="ECO:0000256" key="5">
    <source>
        <dbReference type="ARBA" id="ARBA00023004"/>
    </source>
</evidence>
<keyword evidence="4" id="KW-0479">Metal-binding</keyword>
<evidence type="ECO:0000256" key="6">
    <source>
        <dbReference type="ARBA" id="ARBA00034496"/>
    </source>
</evidence>
<dbReference type="InterPro" id="IPR009050">
    <property type="entry name" value="Globin-like_sf"/>
</dbReference>
<organism evidence="7 8">
    <name type="scientific">Candidatus Acidiferrum panamense</name>
    <dbReference type="NCBI Taxonomy" id="2741543"/>
    <lineage>
        <taxon>Bacteria</taxon>
        <taxon>Pseudomonadati</taxon>
        <taxon>Acidobacteriota</taxon>
        <taxon>Terriglobia</taxon>
        <taxon>Candidatus Acidiferrales</taxon>
        <taxon>Candidatus Acidiferrum</taxon>
    </lineage>
</organism>
<evidence type="ECO:0000313" key="8">
    <source>
        <dbReference type="Proteomes" id="UP000567293"/>
    </source>
</evidence>
<evidence type="ECO:0000313" key="7">
    <source>
        <dbReference type="EMBL" id="MBA0085648.1"/>
    </source>
</evidence>
<dbReference type="PANTHER" id="PTHR47366">
    <property type="entry name" value="TWO-ON-TWO HEMOGLOBIN-3"/>
    <property type="match status" value="1"/>
</dbReference>
<protein>
    <submittedName>
        <fullName evidence="7">Globin</fullName>
    </submittedName>
</protein>
<sequence length="126" mass="14620">MVEDGEIYSVVGERGFERLVSAFYRQVPQDDLLGPLYGDEDLQGAEQRLRDFLIFRFGGPPSYIEQRGHPRLRMRHARFPIGQSTRDRWIELMDRALNESRFPVEVEAKLRAFFASTATFLINQPG</sequence>
<reference evidence="7" key="1">
    <citation type="submission" date="2020-06" db="EMBL/GenBank/DDBJ databases">
        <title>Legume-microbial interactions unlock mineral nutrients during tropical forest succession.</title>
        <authorList>
            <person name="Epihov D.Z."/>
        </authorList>
    </citation>
    <scope>NUCLEOTIDE SEQUENCE [LARGE SCALE GENOMIC DNA]</scope>
    <source>
        <strain evidence="7">Pan2503</strain>
    </source>
</reference>
<dbReference type="SUPFAM" id="SSF46458">
    <property type="entry name" value="Globin-like"/>
    <property type="match status" value="1"/>
</dbReference>
<dbReference type="GO" id="GO:0005344">
    <property type="term" value="F:oxygen carrier activity"/>
    <property type="evidence" value="ECO:0007669"/>
    <property type="project" value="InterPro"/>
</dbReference>
<comment type="cofactor">
    <cofactor evidence="1">
        <name>heme</name>
        <dbReference type="ChEBI" id="CHEBI:30413"/>
    </cofactor>
</comment>
<comment type="similarity">
    <text evidence="6">Belongs to the truncated hemoglobin family. Group II subfamily.</text>
</comment>
<dbReference type="EMBL" id="JACDQQ010001138">
    <property type="protein sequence ID" value="MBA0085648.1"/>
    <property type="molecule type" value="Genomic_DNA"/>
</dbReference>
<evidence type="ECO:0000256" key="1">
    <source>
        <dbReference type="ARBA" id="ARBA00001971"/>
    </source>
</evidence>
<dbReference type="AlphaFoldDB" id="A0A7V8SX54"/>
<proteinExistence type="inferred from homology"/>
<keyword evidence="3" id="KW-0349">Heme</keyword>
<keyword evidence="8" id="KW-1185">Reference proteome</keyword>
<gene>
    <name evidence="7" type="ORF">HRJ53_11685</name>
</gene>
<keyword evidence="2" id="KW-0813">Transport</keyword>
<dbReference type="InterPro" id="IPR019795">
    <property type="entry name" value="Globin_bac-like_CS"/>
</dbReference>
<keyword evidence="5" id="KW-0408">Iron</keyword>
<evidence type="ECO:0000256" key="3">
    <source>
        <dbReference type="ARBA" id="ARBA00022617"/>
    </source>
</evidence>
<dbReference type="PANTHER" id="PTHR47366:SF1">
    <property type="entry name" value="TWO-ON-TWO HEMOGLOBIN-3"/>
    <property type="match status" value="1"/>
</dbReference>
<dbReference type="GO" id="GO:0046872">
    <property type="term" value="F:metal ion binding"/>
    <property type="evidence" value="ECO:0007669"/>
    <property type="project" value="UniProtKB-KW"/>
</dbReference>
<accession>A0A7V8SX54</accession>
<dbReference type="Proteomes" id="UP000567293">
    <property type="component" value="Unassembled WGS sequence"/>
</dbReference>
<dbReference type="InterPro" id="IPR012292">
    <property type="entry name" value="Globin/Proto"/>
</dbReference>
<dbReference type="GO" id="GO:0020037">
    <property type="term" value="F:heme binding"/>
    <property type="evidence" value="ECO:0007669"/>
    <property type="project" value="InterPro"/>
</dbReference>
<comment type="caution">
    <text evidence="7">The sequence shown here is derived from an EMBL/GenBank/DDBJ whole genome shotgun (WGS) entry which is preliminary data.</text>
</comment>
<dbReference type="GO" id="GO:0019825">
    <property type="term" value="F:oxygen binding"/>
    <property type="evidence" value="ECO:0007669"/>
    <property type="project" value="InterPro"/>
</dbReference>
<dbReference type="PROSITE" id="PS01213">
    <property type="entry name" value="GLOBIN_FAM_2"/>
    <property type="match status" value="1"/>
</dbReference>
<dbReference type="Gene3D" id="1.10.490.10">
    <property type="entry name" value="Globins"/>
    <property type="match status" value="1"/>
</dbReference>
<evidence type="ECO:0000256" key="4">
    <source>
        <dbReference type="ARBA" id="ARBA00022723"/>
    </source>
</evidence>
<dbReference type="Pfam" id="PF01152">
    <property type="entry name" value="Bac_globin"/>
    <property type="match status" value="1"/>
</dbReference>
<dbReference type="InterPro" id="IPR001486">
    <property type="entry name" value="Hemoglobin_trunc"/>
</dbReference>
<name>A0A7V8SX54_9BACT</name>